<feature type="domain" description="VWFA" evidence="2">
    <location>
        <begin position="220"/>
        <end position="385"/>
    </location>
</feature>
<protein>
    <recommendedName>
        <fullName evidence="2">VWFA domain-containing protein</fullName>
    </recommendedName>
</protein>
<evidence type="ECO:0000313" key="4">
    <source>
        <dbReference type="Proteomes" id="UP000244898"/>
    </source>
</evidence>
<feature type="region of interest" description="Disordered" evidence="1">
    <location>
        <begin position="94"/>
        <end position="137"/>
    </location>
</feature>
<name>A0A2R8CEK6_9RHOB</name>
<dbReference type="SMART" id="SM00327">
    <property type="entry name" value="VWA"/>
    <property type="match status" value="1"/>
</dbReference>
<dbReference type="RefSeq" id="WP_108791776.1">
    <property type="nucleotide sequence ID" value="NZ_ONZG01000014.1"/>
</dbReference>
<dbReference type="EMBL" id="ONZG01000014">
    <property type="protein sequence ID" value="SPJ30874.1"/>
    <property type="molecule type" value="Genomic_DNA"/>
</dbReference>
<organism evidence="3 4">
    <name type="scientific">Falsiruegeria mediterranea M17</name>
    <dbReference type="NCBI Taxonomy" id="1200281"/>
    <lineage>
        <taxon>Bacteria</taxon>
        <taxon>Pseudomonadati</taxon>
        <taxon>Pseudomonadota</taxon>
        <taxon>Alphaproteobacteria</taxon>
        <taxon>Rhodobacterales</taxon>
        <taxon>Roseobacteraceae</taxon>
        <taxon>Falsiruegeria</taxon>
    </lineage>
</organism>
<gene>
    <name evidence="3" type="ORF">TRM7615_04411</name>
</gene>
<dbReference type="InterPro" id="IPR008912">
    <property type="entry name" value="Uncharacterised_CoxE"/>
</dbReference>
<accession>A0A2R8CEK6</accession>
<sequence>MSRVTKFAGRDPGATARMAGFLAHLRHNGMRLGVRETETAMSALIHVDAAQPSEARGALKAVCTGCKEDARRFDDLFNSYWMDGGRVHQKIVAKPKPQTGNDAVHSSREAGGQDGSGAGQSTAPEGGQGEAESDGEGKLIASEVRNLTRKDLRDLVRPDDIAQAEAVARRLGAALRDKRSRRRIAARKGDRLHFRKTIRRSLATGGEPLRLFRKSRPDRDRKIVALCDVSGSMSVYAQVFLAFLAGLMRGDPNADAYLFHTRLVRITDALRDRDAMRAIGRMSLMADGFGGGSKIGESLDRFAGTYAKRFVDGRSVVMILSDGYDTSDPARLDTALTKLRKRGCRIIWLNPLKGWQDYAPVAAGMAAALPHLDLFASANTLDDLAALEREVVKL</sequence>
<evidence type="ECO:0000313" key="3">
    <source>
        <dbReference type="EMBL" id="SPJ30874.1"/>
    </source>
</evidence>
<dbReference type="Gene3D" id="3.40.50.410">
    <property type="entry name" value="von Willebrand factor, type A domain"/>
    <property type="match status" value="1"/>
</dbReference>
<dbReference type="Pfam" id="PF05762">
    <property type="entry name" value="VWA_CoxE"/>
    <property type="match status" value="1"/>
</dbReference>
<dbReference type="Proteomes" id="UP000244898">
    <property type="component" value="Unassembled WGS sequence"/>
</dbReference>
<evidence type="ECO:0000259" key="2">
    <source>
        <dbReference type="SMART" id="SM00327"/>
    </source>
</evidence>
<keyword evidence="4" id="KW-1185">Reference proteome</keyword>
<dbReference type="PANTHER" id="PTHR39338">
    <property type="entry name" value="BLL5662 PROTEIN-RELATED"/>
    <property type="match status" value="1"/>
</dbReference>
<proteinExistence type="predicted"/>
<dbReference type="AlphaFoldDB" id="A0A2R8CEK6"/>
<dbReference type="PIRSF" id="PIRSF010256">
    <property type="entry name" value="CoxE_vWa"/>
    <property type="match status" value="1"/>
</dbReference>
<dbReference type="OrthoDB" id="9790469at2"/>
<reference evidence="4" key="1">
    <citation type="submission" date="2018-03" db="EMBL/GenBank/DDBJ databases">
        <authorList>
            <person name="Rodrigo-Torres L."/>
            <person name="Arahal R. D."/>
            <person name="Lucena T."/>
        </authorList>
    </citation>
    <scope>NUCLEOTIDE SEQUENCE [LARGE SCALE GENOMIC DNA]</scope>
    <source>
        <strain evidence="4">CECT 7615</strain>
    </source>
</reference>
<dbReference type="InterPro" id="IPR011195">
    <property type="entry name" value="UCP010256"/>
</dbReference>
<dbReference type="InterPro" id="IPR036465">
    <property type="entry name" value="vWFA_dom_sf"/>
</dbReference>
<dbReference type="SUPFAM" id="SSF53300">
    <property type="entry name" value="vWA-like"/>
    <property type="match status" value="1"/>
</dbReference>
<dbReference type="CDD" id="cd00198">
    <property type="entry name" value="vWFA"/>
    <property type="match status" value="1"/>
</dbReference>
<dbReference type="InterPro" id="IPR002035">
    <property type="entry name" value="VWF_A"/>
</dbReference>
<dbReference type="PANTHER" id="PTHR39338:SF6">
    <property type="entry name" value="BLL5662 PROTEIN"/>
    <property type="match status" value="1"/>
</dbReference>
<evidence type="ECO:0000256" key="1">
    <source>
        <dbReference type="SAM" id="MobiDB-lite"/>
    </source>
</evidence>